<dbReference type="GeneID" id="17295743"/>
<name>L1IT29_GUITC</name>
<dbReference type="Proteomes" id="UP000011087">
    <property type="component" value="Unassembled WGS sequence"/>
</dbReference>
<evidence type="ECO:0000313" key="4">
    <source>
        <dbReference type="Proteomes" id="UP000011087"/>
    </source>
</evidence>
<dbReference type="AlphaFoldDB" id="L1IT29"/>
<organism evidence="2">
    <name type="scientific">Guillardia theta (strain CCMP2712)</name>
    <name type="common">Cryptophyte</name>
    <dbReference type="NCBI Taxonomy" id="905079"/>
    <lineage>
        <taxon>Eukaryota</taxon>
        <taxon>Cryptophyceae</taxon>
        <taxon>Pyrenomonadales</taxon>
        <taxon>Geminigeraceae</taxon>
        <taxon>Guillardia</taxon>
    </lineage>
</organism>
<sequence>MFGTHTGDGPNLLKLEGRDFKPTFKEVVFPVEWWTLSINTRKVPPKIVALQFKKVLDTSACSTGGYSLVPGLLFAIGKPLSPPPMSLQYPFACFPPHDAVDVEDPNWWQLRMEIFHIITEKTPEEKEEMKRNIDRQSRELQQNLDYLNAVEVYTELPIKPAQQEENKEEQTSTSNGTS</sequence>
<keyword evidence="4" id="KW-1185">Reference proteome</keyword>
<dbReference type="KEGG" id="gtt:GUITHDRAFT_154536"/>
<dbReference type="EnsemblProtists" id="EKX38995">
    <property type="protein sequence ID" value="EKX38995"/>
    <property type="gene ID" value="GUITHDRAFT_154536"/>
</dbReference>
<dbReference type="RefSeq" id="XP_005825975.1">
    <property type="nucleotide sequence ID" value="XM_005825918.1"/>
</dbReference>
<dbReference type="EMBL" id="JH993043">
    <property type="protein sequence ID" value="EKX38995.1"/>
    <property type="molecule type" value="Genomic_DNA"/>
</dbReference>
<proteinExistence type="predicted"/>
<evidence type="ECO:0000313" key="3">
    <source>
        <dbReference type="EnsemblProtists" id="EKX38995"/>
    </source>
</evidence>
<gene>
    <name evidence="2" type="ORF">GUITHDRAFT_154536</name>
</gene>
<reference evidence="4" key="2">
    <citation type="submission" date="2012-11" db="EMBL/GenBank/DDBJ databases">
        <authorList>
            <person name="Kuo A."/>
            <person name="Curtis B.A."/>
            <person name="Tanifuji G."/>
            <person name="Burki F."/>
            <person name="Gruber A."/>
            <person name="Irimia M."/>
            <person name="Maruyama S."/>
            <person name="Arias M.C."/>
            <person name="Ball S.G."/>
            <person name="Gile G.H."/>
            <person name="Hirakawa Y."/>
            <person name="Hopkins J.F."/>
            <person name="Rensing S.A."/>
            <person name="Schmutz J."/>
            <person name="Symeonidi A."/>
            <person name="Elias M."/>
            <person name="Eveleigh R.J."/>
            <person name="Herman E.K."/>
            <person name="Klute M.J."/>
            <person name="Nakayama T."/>
            <person name="Obornik M."/>
            <person name="Reyes-Prieto A."/>
            <person name="Armbrust E.V."/>
            <person name="Aves S.J."/>
            <person name="Beiko R.G."/>
            <person name="Coutinho P."/>
            <person name="Dacks J.B."/>
            <person name="Durnford D.G."/>
            <person name="Fast N.M."/>
            <person name="Green B.R."/>
            <person name="Grisdale C."/>
            <person name="Hempe F."/>
            <person name="Henrissat B."/>
            <person name="Hoppner M.P."/>
            <person name="Ishida K.-I."/>
            <person name="Kim E."/>
            <person name="Koreny L."/>
            <person name="Kroth P.G."/>
            <person name="Liu Y."/>
            <person name="Malik S.-B."/>
            <person name="Maier U.G."/>
            <person name="McRose D."/>
            <person name="Mock T."/>
            <person name="Neilson J.A."/>
            <person name="Onodera N.T."/>
            <person name="Poole A.M."/>
            <person name="Pritham E.J."/>
            <person name="Richards T.A."/>
            <person name="Rocap G."/>
            <person name="Roy S.W."/>
            <person name="Sarai C."/>
            <person name="Schaack S."/>
            <person name="Shirato S."/>
            <person name="Slamovits C.H."/>
            <person name="Spencer D.F."/>
            <person name="Suzuki S."/>
            <person name="Worden A.Z."/>
            <person name="Zauner S."/>
            <person name="Barry K."/>
            <person name="Bell C."/>
            <person name="Bharti A.K."/>
            <person name="Crow J.A."/>
            <person name="Grimwood J."/>
            <person name="Kramer R."/>
            <person name="Lindquist E."/>
            <person name="Lucas S."/>
            <person name="Salamov A."/>
            <person name="McFadden G.I."/>
            <person name="Lane C.E."/>
            <person name="Keeling P.J."/>
            <person name="Gray M.W."/>
            <person name="Grigoriev I.V."/>
            <person name="Archibald J.M."/>
        </authorList>
    </citation>
    <scope>NUCLEOTIDE SEQUENCE</scope>
    <source>
        <strain evidence="4">CCMP2712</strain>
    </source>
</reference>
<dbReference type="OrthoDB" id="10581070at2759"/>
<reference evidence="3" key="3">
    <citation type="submission" date="2015-06" db="UniProtKB">
        <authorList>
            <consortium name="EnsemblProtists"/>
        </authorList>
    </citation>
    <scope>IDENTIFICATION</scope>
</reference>
<evidence type="ECO:0000313" key="2">
    <source>
        <dbReference type="EMBL" id="EKX38995.1"/>
    </source>
</evidence>
<dbReference type="HOGENOM" id="CLU_1513349_0_0_1"/>
<dbReference type="PaxDb" id="55529-EKX38995"/>
<protein>
    <submittedName>
        <fullName evidence="2 3">Uncharacterized protein</fullName>
    </submittedName>
</protein>
<evidence type="ECO:0000256" key="1">
    <source>
        <dbReference type="SAM" id="MobiDB-lite"/>
    </source>
</evidence>
<reference evidence="2 4" key="1">
    <citation type="journal article" date="2012" name="Nature">
        <title>Algal genomes reveal evolutionary mosaicism and the fate of nucleomorphs.</title>
        <authorList>
            <consortium name="DOE Joint Genome Institute"/>
            <person name="Curtis B.A."/>
            <person name="Tanifuji G."/>
            <person name="Burki F."/>
            <person name="Gruber A."/>
            <person name="Irimia M."/>
            <person name="Maruyama S."/>
            <person name="Arias M.C."/>
            <person name="Ball S.G."/>
            <person name="Gile G.H."/>
            <person name="Hirakawa Y."/>
            <person name="Hopkins J.F."/>
            <person name="Kuo A."/>
            <person name="Rensing S.A."/>
            <person name="Schmutz J."/>
            <person name="Symeonidi A."/>
            <person name="Elias M."/>
            <person name="Eveleigh R.J."/>
            <person name="Herman E.K."/>
            <person name="Klute M.J."/>
            <person name="Nakayama T."/>
            <person name="Obornik M."/>
            <person name="Reyes-Prieto A."/>
            <person name="Armbrust E.V."/>
            <person name="Aves S.J."/>
            <person name="Beiko R.G."/>
            <person name="Coutinho P."/>
            <person name="Dacks J.B."/>
            <person name="Durnford D.G."/>
            <person name="Fast N.M."/>
            <person name="Green B.R."/>
            <person name="Grisdale C.J."/>
            <person name="Hempel F."/>
            <person name="Henrissat B."/>
            <person name="Hoppner M.P."/>
            <person name="Ishida K."/>
            <person name="Kim E."/>
            <person name="Koreny L."/>
            <person name="Kroth P.G."/>
            <person name="Liu Y."/>
            <person name="Malik S.B."/>
            <person name="Maier U.G."/>
            <person name="McRose D."/>
            <person name="Mock T."/>
            <person name="Neilson J.A."/>
            <person name="Onodera N.T."/>
            <person name="Poole A.M."/>
            <person name="Pritham E.J."/>
            <person name="Richards T.A."/>
            <person name="Rocap G."/>
            <person name="Roy S.W."/>
            <person name="Sarai C."/>
            <person name="Schaack S."/>
            <person name="Shirato S."/>
            <person name="Slamovits C.H."/>
            <person name="Spencer D.F."/>
            <person name="Suzuki S."/>
            <person name="Worden A.Z."/>
            <person name="Zauner S."/>
            <person name="Barry K."/>
            <person name="Bell C."/>
            <person name="Bharti A.K."/>
            <person name="Crow J.A."/>
            <person name="Grimwood J."/>
            <person name="Kramer R."/>
            <person name="Lindquist E."/>
            <person name="Lucas S."/>
            <person name="Salamov A."/>
            <person name="McFadden G.I."/>
            <person name="Lane C.E."/>
            <person name="Keeling P.J."/>
            <person name="Gray M.W."/>
            <person name="Grigoriev I.V."/>
            <person name="Archibald J.M."/>
        </authorList>
    </citation>
    <scope>NUCLEOTIDE SEQUENCE</scope>
    <source>
        <strain evidence="2 4">CCMP2712</strain>
    </source>
</reference>
<accession>L1IT29</accession>
<feature type="region of interest" description="Disordered" evidence="1">
    <location>
        <begin position="157"/>
        <end position="178"/>
    </location>
</feature>